<keyword evidence="5 6" id="KW-0687">Ribonucleoprotein</keyword>
<proteinExistence type="inferred from homology"/>
<dbReference type="Gene3D" id="3.30.70.330">
    <property type="match status" value="1"/>
</dbReference>
<evidence type="ECO:0000256" key="5">
    <source>
        <dbReference type="ARBA" id="ARBA00023274"/>
    </source>
</evidence>
<dbReference type="EMBL" id="KY709212">
    <property type="protein sequence ID" value="ARO91297.1"/>
    <property type="molecule type" value="Genomic_DNA"/>
</dbReference>
<evidence type="ECO:0000313" key="8">
    <source>
        <dbReference type="EMBL" id="ARO91297.1"/>
    </source>
</evidence>
<evidence type="ECO:0000256" key="3">
    <source>
        <dbReference type="ARBA" id="ARBA00022884"/>
    </source>
</evidence>
<dbReference type="GO" id="GO:0006412">
    <property type="term" value="P:translation"/>
    <property type="evidence" value="ECO:0007669"/>
    <property type="project" value="InterPro"/>
</dbReference>
<accession>A0A1C9CIA9</accession>
<organism evidence="7">
    <name type="scientific">Rhodochaete parvula</name>
    <dbReference type="NCBI Taxonomy" id="110510"/>
    <lineage>
        <taxon>Eukaryota</taxon>
        <taxon>Rhodophyta</taxon>
        <taxon>Compsopogonophyceae</taxon>
        <taxon>Rhodochaetales</taxon>
        <taxon>Rhodochaetaceae</taxon>
        <taxon>Rhodochaete</taxon>
    </lineage>
</organism>
<dbReference type="GO" id="GO:0005840">
    <property type="term" value="C:ribosome"/>
    <property type="evidence" value="ECO:0007669"/>
    <property type="project" value="UniProtKB-KW"/>
</dbReference>
<gene>
    <name evidence="7" type="primary">rpl23</name>
    <name evidence="7" type="ORF">Rhodc_082</name>
</gene>
<dbReference type="PROSITE" id="PS00050">
    <property type="entry name" value="RIBOSOMAL_L23"/>
    <property type="match status" value="1"/>
</dbReference>
<dbReference type="Pfam" id="PF00276">
    <property type="entry name" value="Ribosomal_L23"/>
    <property type="match status" value="1"/>
</dbReference>
<reference evidence="7" key="1">
    <citation type="journal article" date="2016" name="BMC Biol.">
        <title>Parallel evolution of highly conserved plastid genome architecture in red seaweeds and seed plants.</title>
        <authorList>
            <person name="Lee J."/>
            <person name="Cho C.H."/>
            <person name="Park S.I."/>
            <person name="Choi J.W."/>
            <person name="Song H.S."/>
            <person name="West J.A."/>
            <person name="Bhattacharya D."/>
            <person name="Yoon H.S."/>
        </authorList>
    </citation>
    <scope>NUCLEOTIDE SEQUENCE</scope>
</reference>
<dbReference type="HAMAP" id="MF_01369_B">
    <property type="entry name" value="Ribosomal_uL23_B"/>
    <property type="match status" value="1"/>
</dbReference>
<reference evidence="7" key="3">
    <citation type="submission" date="2017-07" db="EMBL/GenBank/DDBJ databases">
        <authorList>
            <person name="Sun Z.S."/>
            <person name="Albrecht U."/>
            <person name="Echele G."/>
            <person name="Lee C.C."/>
        </authorList>
    </citation>
    <scope>NUCLEOTIDE SEQUENCE</scope>
</reference>
<reference evidence="8" key="2">
    <citation type="submission" date="2017-03" db="EMBL/GenBank/DDBJ databases">
        <title>The new red algal subphylum Proteorhodophytina comprises the largest and most divergent plastid genomes known.</title>
        <authorList>
            <person name="Munoz-Gomez S.A."/>
            <person name="Mejia-Franco F.G."/>
            <person name="Durnin K."/>
            <person name="Morgan C."/>
            <person name="Grisdale C.J."/>
            <person name="Archibald J.M."/>
            <person name="Slamovits C.H."/>
        </authorList>
    </citation>
    <scope>NUCLEOTIDE SEQUENCE</scope>
    <source>
        <strain evidence="8">UTEX LB2715</strain>
    </source>
</reference>
<evidence type="ECO:0000256" key="1">
    <source>
        <dbReference type="ARBA" id="ARBA00006700"/>
    </source>
</evidence>
<protein>
    <submittedName>
        <fullName evidence="7 8">Ribosomal protein L23</fullName>
    </submittedName>
</protein>
<keyword evidence="2" id="KW-0699">rRNA-binding</keyword>
<dbReference type="GO" id="GO:0019843">
    <property type="term" value="F:rRNA binding"/>
    <property type="evidence" value="ECO:0007669"/>
    <property type="project" value="UniProtKB-KW"/>
</dbReference>
<dbReference type="InterPro" id="IPR013025">
    <property type="entry name" value="Ribosomal_uL23-like"/>
</dbReference>
<dbReference type="InterPro" id="IPR012677">
    <property type="entry name" value="Nucleotide-bd_a/b_plait_sf"/>
</dbReference>
<name>A0A1C9CIA9_9RHOD</name>
<evidence type="ECO:0000256" key="6">
    <source>
        <dbReference type="RuleBase" id="RU003934"/>
    </source>
</evidence>
<dbReference type="InterPro" id="IPR012678">
    <property type="entry name" value="Ribosomal_uL23/eL15/eS24_sf"/>
</dbReference>
<dbReference type="NCBIfam" id="NF004363">
    <property type="entry name" value="PRK05738.2-4"/>
    <property type="match status" value="1"/>
</dbReference>
<sequence>MQLYKKISNLIYFVYPIITDKTAKLMENNEYSFAVDVRLSKGSIKKSIEDIFNVKVIGINTLRPPKKQRKVGKFSGYSSNYKKAIIKLAKGDSINLF</sequence>
<evidence type="ECO:0000313" key="7">
    <source>
        <dbReference type="EMBL" id="AOM68097.2"/>
    </source>
</evidence>
<dbReference type="AlphaFoldDB" id="A0A1C9CIA9"/>
<dbReference type="GO" id="GO:0003735">
    <property type="term" value="F:structural constituent of ribosome"/>
    <property type="evidence" value="ECO:0007669"/>
    <property type="project" value="InterPro"/>
</dbReference>
<dbReference type="GO" id="GO:1990904">
    <property type="term" value="C:ribonucleoprotein complex"/>
    <property type="evidence" value="ECO:0007669"/>
    <property type="project" value="UniProtKB-KW"/>
</dbReference>
<evidence type="ECO:0000256" key="4">
    <source>
        <dbReference type="ARBA" id="ARBA00022980"/>
    </source>
</evidence>
<keyword evidence="4 6" id="KW-0689">Ribosomal protein</keyword>
<comment type="similarity">
    <text evidence="1 6">Belongs to the universal ribosomal protein uL23 family.</text>
</comment>
<dbReference type="InterPro" id="IPR001014">
    <property type="entry name" value="Ribosomal_uL23_CS"/>
</dbReference>
<dbReference type="EMBL" id="KX284728">
    <property type="protein sequence ID" value="AOM68097.2"/>
    <property type="molecule type" value="Genomic_DNA"/>
</dbReference>
<keyword evidence="7" id="KW-0934">Plastid</keyword>
<dbReference type="SUPFAM" id="SSF54189">
    <property type="entry name" value="Ribosomal proteins S24e, L23 and L15e"/>
    <property type="match status" value="1"/>
</dbReference>
<accession>A0A1X9PUV6</accession>
<evidence type="ECO:0000256" key="2">
    <source>
        <dbReference type="ARBA" id="ARBA00022730"/>
    </source>
</evidence>
<geneLocation type="plastid" evidence="7"/>
<keyword evidence="3" id="KW-0694">RNA-binding</keyword>
<dbReference type="PANTHER" id="PTHR11620">
    <property type="entry name" value="60S RIBOSOMAL PROTEIN L23A"/>
    <property type="match status" value="1"/>
</dbReference>
<keyword evidence="8" id="KW-0150">Chloroplast</keyword>